<evidence type="ECO:0000256" key="1">
    <source>
        <dbReference type="SAM" id="Phobius"/>
    </source>
</evidence>
<feature type="transmembrane region" description="Helical" evidence="1">
    <location>
        <begin position="175"/>
        <end position="198"/>
    </location>
</feature>
<feature type="transmembrane region" description="Helical" evidence="1">
    <location>
        <begin position="15"/>
        <end position="34"/>
    </location>
</feature>
<dbReference type="Proteomes" id="UP000296201">
    <property type="component" value="Chromosome"/>
</dbReference>
<dbReference type="EMBL" id="CP032096">
    <property type="protein sequence ID" value="QBZ83835.1"/>
    <property type="molecule type" value="Genomic_DNA"/>
</dbReference>
<feature type="domain" description="Fatty acid desaturase" evidence="2">
    <location>
        <begin position="40"/>
        <end position="292"/>
    </location>
</feature>
<feature type="transmembrane region" description="Helical" evidence="1">
    <location>
        <begin position="135"/>
        <end position="155"/>
    </location>
</feature>
<dbReference type="InterPro" id="IPR005804">
    <property type="entry name" value="FA_desaturase_dom"/>
</dbReference>
<feature type="transmembrane region" description="Helical" evidence="1">
    <location>
        <begin position="40"/>
        <end position="61"/>
    </location>
</feature>
<keyword evidence="1" id="KW-0812">Transmembrane</keyword>
<dbReference type="RefSeq" id="WP_135796427.1">
    <property type="nucleotide sequence ID" value="NZ_CP032096.1"/>
</dbReference>
<keyword evidence="1" id="KW-1133">Transmembrane helix</keyword>
<gene>
    <name evidence="3" type="ORF">GHNINEIG_01902</name>
</gene>
<dbReference type="AlphaFoldDB" id="A0A4P7P1U1"/>
<evidence type="ECO:0000313" key="4">
    <source>
        <dbReference type="Proteomes" id="UP000296201"/>
    </source>
</evidence>
<reference evidence="3 4" key="1">
    <citation type="submission" date="2018-08" db="EMBL/GenBank/DDBJ databases">
        <title>Horizontal acquisition of hydrogen conversion ability and other habitat adaptations in Hydrogenovibrio crunogenus strains.</title>
        <authorList>
            <person name="Gonnella G."/>
            <person name="Adam N."/>
            <person name="Perner M."/>
        </authorList>
    </citation>
    <scope>NUCLEOTIDE SEQUENCE [LARGE SCALE GENOMIC DNA]</scope>
    <source>
        <strain evidence="3 4">SP-41</strain>
    </source>
</reference>
<protein>
    <submittedName>
        <fullName evidence="3">Fatty acid desaturase</fullName>
    </submittedName>
</protein>
<sequence length="337" mass="39988">MDNKQSLFRHEDAKLPNFLAFTYIALTYVFGFVFVLSEPLWLNVIGVVMLAHSMVIAAYLIHEAAHHSLFRNKKHNQWFSEILLWVTGTSYSHFEDIQNKHNRHHIDRADVVSFDFRPLLQKHPLFLKVIKAFEWAYIPALEIWMHFLVIVLPFIKESRRARRTHVVTVLILRVAFFWGLASISIDVLWLYPIAYLMFLTVMRFMDVHQHTYEVFETLDQKRGPEAKLRDAEFEEHNTYSNLLSLRYPWVNLLVLNFCYHNVHHKSMLQPWYRLPKLHAEMFGNDYQQILTFKHLIKSFHRYRVPRILNGDPVNLPVKQDEGESFIGVDGVSFLTAH</sequence>
<dbReference type="Pfam" id="PF00487">
    <property type="entry name" value="FA_desaturase"/>
    <property type="match status" value="1"/>
</dbReference>
<accession>A0A4P7P1U1</accession>
<evidence type="ECO:0000259" key="2">
    <source>
        <dbReference type="Pfam" id="PF00487"/>
    </source>
</evidence>
<organism evidence="3 4">
    <name type="scientific">Hydrogenovibrio crunogenus</name>
    <dbReference type="NCBI Taxonomy" id="39765"/>
    <lineage>
        <taxon>Bacteria</taxon>
        <taxon>Pseudomonadati</taxon>
        <taxon>Pseudomonadota</taxon>
        <taxon>Gammaproteobacteria</taxon>
        <taxon>Thiotrichales</taxon>
        <taxon>Piscirickettsiaceae</taxon>
        <taxon>Hydrogenovibrio</taxon>
    </lineage>
</organism>
<name>A0A4P7P1U1_9GAMM</name>
<dbReference type="OrthoDB" id="634389at2"/>
<proteinExistence type="predicted"/>
<keyword evidence="1" id="KW-0472">Membrane</keyword>
<evidence type="ECO:0000313" key="3">
    <source>
        <dbReference type="EMBL" id="QBZ83835.1"/>
    </source>
</evidence>
<keyword evidence="4" id="KW-1185">Reference proteome</keyword>
<dbReference type="GO" id="GO:0006629">
    <property type="term" value="P:lipid metabolic process"/>
    <property type="evidence" value="ECO:0007669"/>
    <property type="project" value="InterPro"/>
</dbReference>